<evidence type="ECO:0000256" key="1">
    <source>
        <dbReference type="ARBA" id="ARBA00004323"/>
    </source>
</evidence>
<keyword evidence="7" id="KW-0472">Membrane</keyword>
<evidence type="ECO:0000256" key="6">
    <source>
        <dbReference type="ARBA" id="ARBA00023034"/>
    </source>
</evidence>
<dbReference type="EC" id="2.8.2.-" evidence="9"/>
<evidence type="ECO:0000256" key="3">
    <source>
        <dbReference type="ARBA" id="ARBA00022679"/>
    </source>
</evidence>
<keyword evidence="5" id="KW-1133">Transmembrane helix</keyword>
<dbReference type="Pfam" id="PF03567">
    <property type="entry name" value="Sulfotransfer_2"/>
    <property type="match status" value="1"/>
</dbReference>
<accession>A0A1S3H9F5</accession>
<keyword evidence="8 9" id="KW-0325">Glycoprotein</keyword>
<dbReference type="PANTHER" id="PTHR12137">
    <property type="entry name" value="CARBOHYDRATE SULFOTRANSFERASE"/>
    <property type="match status" value="1"/>
</dbReference>
<dbReference type="InterPro" id="IPR005331">
    <property type="entry name" value="Sulfotransferase"/>
</dbReference>
<comment type="similarity">
    <text evidence="2 9">Belongs to the sulfotransferase 2 family.</text>
</comment>
<keyword evidence="3 9" id="KW-0808">Transferase</keyword>
<dbReference type="InterPro" id="IPR027417">
    <property type="entry name" value="P-loop_NTPase"/>
</dbReference>
<organism evidence="10 11">
    <name type="scientific">Lingula anatina</name>
    <name type="common">Brachiopod</name>
    <name type="synonym">Lingula unguis</name>
    <dbReference type="NCBI Taxonomy" id="7574"/>
    <lineage>
        <taxon>Eukaryota</taxon>
        <taxon>Metazoa</taxon>
        <taxon>Spiralia</taxon>
        <taxon>Lophotrochozoa</taxon>
        <taxon>Brachiopoda</taxon>
        <taxon>Linguliformea</taxon>
        <taxon>Lingulata</taxon>
        <taxon>Lingulida</taxon>
        <taxon>Linguloidea</taxon>
        <taxon>Lingulidae</taxon>
        <taxon>Lingula</taxon>
    </lineage>
</organism>
<dbReference type="OrthoDB" id="2019940at2759"/>
<protein>
    <recommendedName>
        <fullName evidence="9">Carbohydrate sulfotransferase</fullName>
        <ecNumber evidence="9">2.8.2.-</ecNumber>
    </recommendedName>
</protein>
<evidence type="ECO:0000256" key="8">
    <source>
        <dbReference type="ARBA" id="ARBA00023180"/>
    </source>
</evidence>
<dbReference type="AlphaFoldDB" id="A0A1S3H9F5"/>
<dbReference type="GO" id="GO:0016051">
    <property type="term" value="P:carbohydrate biosynthetic process"/>
    <property type="evidence" value="ECO:0007669"/>
    <property type="project" value="InterPro"/>
</dbReference>
<dbReference type="RefSeq" id="XP_013382101.1">
    <property type="nucleotide sequence ID" value="XM_013526647.1"/>
</dbReference>
<evidence type="ECO:0000256" key="5">
    <source>
        <dbReference type="ARBA" id="ARBA00022989"/>
    </source>
</evidence>
<name>A0A1S3H9F5_LINAN</name>
<keyword evidence="4" id="KW-0812">Transmembrane</keyword>
<dbReference type="KEGG" id="lak:106152906"/>
<comment type="subcellular location">
    <subcellularLocation>
        <location evidence="1 9">Golgi apparatus membrane</location>
        <topology evidence="1 9">Single-pass type II membrane protein</topology>
    </subcellularLocation>
</comment>
<proteinExistence type="inferred from homology"/>
<dbReference type="GeneID" id="106152906"/>
<evidence type="ECO:0000256" key="9">
    <source>
        <dbReference type="RuleBase" id="RU364020"/>
    </source>
</evidence>
<dbReference type="Proteomes" id="UP000085678">
    <property type="component" value="Unplaced"/>
</dbReference>
<keyword evidence="9" id="KW-0735">Signal-anchor</keyword>
<dbReference type="GO" id="GO:0008146">
    <property type="term" value="F:sulfotransferase activity"/>
    <property type="evidence" value="ECO:0007669"/>
    <property type="project" value="InterPro"/>
</dbReference>
<evidence type="ECO:0000313" key="11">
    <source>
        <dbReference type="RefSeq" id="XP_013382101.1"/>
    </source>
</evidence>
<dbReference type="InParanoid" id="A0A1S3H9F5"/>
<evidence type="ECO:0000256" key="4">
    <source>
        <dbReference type="ARBA" id="ARBA00022692"/>
    </source>
</evidence>
<dbReference type="Gene3D" id="3.40.50.300">
    <property type="entry name" value="P-loop containing nucleotide triphosphate hydrolases"/>
    <property type="match status" value="1"/>
</dbReference>
<keyword evidence="9" id="KW-0119">Carbohydrate metabolism</keyword>
<dbReference type="GO" id="GO:0000139">
    <property type="term" value="C:Golgi membrane"/>
    <property type="evidence" value="ECO:0007669"/>
    <property type="project" value="UniProtKB-SubCell"/>
</dbReference>
<sequence>MRSEIFKLDRLYKKRTERVKEVCDQLYGKDGRPDFFQALKNITLPIQFLIENQFRVLFCQVFKAGSTNIKRIFMQARDSNSEVLNLAEQDPKEAWQEGLDTYKYLTRKTDPRNASRIVSSYKKLLIVRHPFERLVSYYRMSFELHIFENDDVTGASWQVYSSIRKLYKLPPLRRPKPLNFTALIPFKSYVQFIIDYDYHTKLGDWKPIFFKANHWLPISSQCAPCALTYDLIGKVETLDDDIEAITKMLNLSRTIRYPDKLKRKTKGHVREYFKLLTAEQKDRLKDIYDLDLKLFGYDFYPD</sequence>
<keyword evidence="6 9" id="KW-0333">Golgi apparatus</keyword>
<evidence type="ECO:0000313" key="10">
    <source>
        <dbReference type="Proteomes" id="UP000085678"/>
    </source>
</evidence>
<gene>
    <name evidence="11" type="primary">LOC106152906</name>
</gene>
<evidence type="ECO:0000256" key="2">
    <source>
        <dbReference type="ARBA" id="ARBA00006339"/>
    </source>
</evidence>
<dbReference type="InterPro" id="IPR018011">
    <property type="entry name" value="Carb_sulfotrans_8-10"/>
</dbReference>
<evidence type="ECO:0000256" key="7">
    <source>
        <dbReference type="ARBA" id="ARBA00023136"/>
    </source>
</evidence>
<keyword evidence="10" id="KW-1185">Reference proteome</keyword>
<dbReference type="PANTHER" id="PTHR12137:SF54">
    <property type="entry name" value="CARBOHYDRATE SULFOTRANSFERASE"/>
    <property type="match status" value="1"/>
</dbReference>
<dbReference type="SUPFAM" id="SSF52540">
    <property type="entry name" value="P-loop containing nucleoside triphosphate hydrolases"/>
    <property type="match status" value="1"/>
</dbReference>
<reference evidence="11" key="1">
    <citation type="submission" date="2025-08" db="UniProtKB">
        <authorList>
            <consortium name="RefSeq"/>
        </authorList>
    </citation>
    <scope>IDENTIFICATION</scope>
    <source>
        <tissue evidence="11">Gonads</tissue>
    </source>
</reference>